<dbReference type="Proteomes" id="UP000815325">
    <property type="component" value="Unassembled WGS sequence"/>
</dbReference>
<dbReference type="InterPro" id="IPR035897">
    <property type="entry name" value="Toll_tir_struct_dom_sf"/>
</dbReference>
<accession>A0ABQ7GUT4</accession>
<dbReference type="PROSITE" id="PS50294">
    <property type="entry name" value="WD_REPEATS_REGION"/>
    <property type="match status" value="6"/>
</dbReference>
<feature type="region of interest" description="Disordered" evidence="4">
    <location>
        <begin position="228"/>
        <end position="247"/>
    </location>
</feature>
<dbReference type="EMBL" id="MU069581">
    <property type="protein sequence ID" value="KAF5838373.1"/>
    <property type="molecule type" value="Genomic_DNA"/>
</dbReference>
<sequence length="749" mass="80686">MGCSESKGAVEPAATTSSHPTMASSSRTAPSPAPAAINAAQHGNFPVFLSFRVKEAKPQALALKAALEAHGFATFCSECDIPRGKDWIRTISDALAKCQLVIVLATRTYGAPGTDAFATGEELAFARKNKKELYIVPMADVWEDSSTNVLLGTMQLGRGWTTPPNQVPSDLLADLLDIYKDVLPVASVKGAAQKLQEQQAAEQLAAKMRKADEPQLHQEEAIPQTLPVQSIKQQQQQQQQLQAGSEQHIAVEAETRQQSAVEADREQQSVLEAEKERQLADAWRREAEEAAAAHAREEQRREAQLQAAKRKADAEAKQAEEQRVLKKQLEQALREAEEGEAAVQAREEQFRQERLLAEQERAAAAEKEAMLEQLNAAKARAAAAEAQRQEKELQYRQEMERRVEQGKAAAAAKAQQKQQQQQRQQPQALPPLQLLSSPSCSTTLTGHSSNVNSVAYHPDGLSLVSGSGDGTIKLWSVASGVCTATFGARSGSWTRLFQNGHSTYVNSVAISQDGRLVASGSDDGSVKLWDLGSRKCTATLTGHEGDVRCVAISPDGVTLASASNDRIIKLWDTQSGSCKASLEGHCNWVRCVAFSLDGALLASGGNDDTLRVWDARSARSIAVFKGHCGPVTSVVFSADGAAVLSGSYDGTIKVWDAKSSWQCLKTLGHSGCVNSVALSPDGQYAVSGPGNLFDNDRTIRIWDWRGSGKCLATLKGHSDRVCSVAVSPDGKTLASGSMDNTIKLWRIAQ</sequence>
<feature type="compositionally biased region" description="Basic and acidic residues" evidence="4">
    <location>
        <begin position="294"/>
        <end position="303"/>
    </location>
</feature>
<dbReference type="CDD" id="cd00200">
    <property type="entry name" value="WD40"/>
    <property type="match status" value="1"/>
</dbReference>
<name>A0ABQ7GUT4_DUNSA</name>
<dbReference type="InterPro" id="IPR001680">
    <property type="entry name" value="WD40_rpt"/>
</dbReference>
<feature type="compositionally biased region" description="Basic and acidic residues" evidence="4">
    <location>
        <begin position="262"/>
        <end position="273"/>
    </location>
</feature>
<gene>
    <name evidence="6" type="ORF">DUNSADRAFT_2983</name>
</gene>
<evidence type="ECO:0000313" key="7">
    <source>
        <dbReference type="Proteomes" id="UP000815325"/>
    </source>
</evidence>
<dbReference type="InterPro" id="IPR000157">
    <property type="entry name" value="TIR_dom"/>
</dbReference>
<dbReference type="Gene3D" id="3.40.50.10140">
    <property type="entry name" value="Toll/interleukin-1 receptor homology (TIR) domain"/>
    <property type="match status" value="1"/>
</dbReference>
<keyword evidence="1 3" id="KW-0853">WD repeat</keyword>
<dbReference type="Pfam" id="PF13676">
    <property type="entry name" value="TIR_2"/>
    <property type="match status" value="1"/>
</dbReference>
<feature type="repeat" description="WD" evidence="3">
    <location>
        <begin position="444"/>
        <end position="485"/>
    </location>
</feature>
<protein>
    <submittedName>
        <fullName evidence="6">WD40-repeat-containing domain protein</fullName>
    </submittedName>
</protein>
<dbReference type="PROSITE" id="PS50082">
    <property type="entry name" value="WD_REPEATS_2"/>
    <property type="match status" value="6"/>
</dbReference>
<dbReference type="Pfam" id="PF00400">
    <property type="entry name" value="WD40"/>
    <property type="match status" value="7"/>
</dbReference>
<feature type="compositionally biased region" description="Low complexity" evidence="4">
    <location>
        <begin position="20"/>
        <end position="36"/>
    </location>
</feature>
<feature type="region of interest" description="Disordered" evidence="4">
    <location>
        <begin position="398"/>
        <end position="441"/>
    </location>
</feature>
<dbReference type="SUPFAM" id="SSF52200">
    <property type="entry name" value="Toll/Interleukin receptor TIR domain"/>
    <property type="match status" value="1"/>
</dbReference>
<reference evidence="6" key="1">
    <citation type="submission" date="2017-08" db="EMBL/GenBank/DDBJ databases">
        <authorList>
            <person name="Polle J.E."/>
            <person name="Barry K."/>
            <person name="Cushman J."/>
            <person name="Schmutz J."/>
            <person name="Tran D."/>
            <person name="Hathwaick L.T."/>
            <person name="Yim W.C."/>
            <person name="Jenkins J."/>
            <person name="Mckie-Krisberg Z.M."/>
            <person name="Prochnik S."/>
            <person name="Lindquist E."/>
            <person name="Dockter R.B."/>
            <person name="Adam C."/>
            <person name="Molina H."/>
            <person name="Bunkerborg J."/>
            <person name="Jin E."/>
            <person name="Buchheim M."/>
            <person name="Magnuson J."/>
        </authorList>
    </citation>
    <scope>NUCLEOTIDE SEQUENCE</scope>
    <source>
        <strain evidence="6">CCAP 19/18</strain>
    </source>
</reference>
<evidence type="ECO:0000256" key="3">
    <source>
        <dbReference type="PROSITE-ProRule" id="PRU00221"/>
    </source>
</evidence>
<dbReference type="PRINTS" id="PR00320">
    <property type="entry name" value="GPROTEINBRPT"/>
</dbReference>
<feature type="region of interest" description="Disordered" evidence="4">
    <location>
        <begin position="1"/>
        <end position="36"/>
    </location>
</feature>
<dbReference type="InterPro" id="IPR020472">
    <property type="entry name" value="WD40_PAC1"/>
</dbReference>
<dbReference type="InterPro" id="IPR015943">
    <property type="entry name" value="WD40/YVTN_repeat-like_dom_sf"/>
</dbReference>
<feature type="repeat" description="WD" evidence="3">
    <location>
        <begin position="498"/>
        <end position="539"/>
    </location>
</feature>
<dbReference type="PROSITE" id="PS00678">
    <property type="entry name" value="WD_REPEATS_1"/>
    <property type="match status" value="4"/>
</dbReference>
<feature type="region of interest" description="Disordered" evidence="4">
    <location>
        <begin position="254"/>
        <end position="273"/>
    </location>
</feature>
<feature type="repeat" description="WD" evidence="3">
    <location>
        <begin position="540"/>
        <end position="581"/>
    </location>
</feature>
<evidence type="ECO:0000256" key="2">
    <source>
        <dbReference type="ARBA" id="ARBA00022737"/>
    </source>
</evidence>
<feature type="repeat" description="WD" evidence="3">
    <location>
        <begin position="624"/>
        <end position="659"/>
    </location>
</feature>
<dbReference type="SMART" id="SM00320">
    <property type="entry name" value="WD40"/>
    <property type="match status" value="7"/>
</dbReference>
<feature type="repeat" description="WD" evidence="3">
    <location>
        <begin position="714"/>
        <end position="749"/>
    </location>
</feature>
<keyword evidence="7" id="KW-1185">Reference proteome</keyword>
<dbReference type="PANTHER" id="PTHR19848">
    <property type="entry name" value="WD40 REPEAT PROTEIN"/>
    <property type="match status" value="1"/>
</dbReference>
<dbReference type="InterPro" id="IPR036322">
    <property type="entry name" value="WD40_repeat_dom_sf"/>
</dbReference>
<evidence type="ECO:0000256" key="1">
    <source>
        <dbReference type="ARBA" id="ARBA00022574"/>
    </source>
</evidence>
<proteinExistence type="predicted"/>
<dbReference type="InterPro" id="IPR019775">
    <property type="entry name" value="WD40_repeat_CS"/>
</dbReference>
<feature type="compositionally biased region" description="Basic and acidic residues" evidence="4">
    <location>
        <begin position="310"/>
        <end position="319"/>
    </location>
</feature>
<organism evidence="6 7">
    <name type="scientific">Dunaliella salina</name>
    <name type="common">Green alga</name>
    <name type="synonym">Protococcus salinus</name>
    <dbReference type="NCBI Taxonomy" id="3046"/>
    <lineage>
        <taxon>Eukaryota</taxon>
        <taxon>Viridiplantae</taxon>
        <taxon>Chlorophyta</taxon>
        <taxon>core chlorophytes</taxon>
        <taxon>Chlorophyceae</taxon>
        <taxon>CS clade</taxon>
        <taxon>Chlamydomonadales</taxon>
        <taxon>Dunaliellaceae</taxon>
        <taxon>Dunaliella</taxon>
    </lineage>
</organism>
<feature type="compositionally biased region" description="Low complexity" evidence="4">
    <location>
        <begin position="407"/>
        <end position="434"/>
    </location>
</feature>
<dbReference type="SUPFAM" id="SSF50978">
    <property type="entry name" value="WD40 repeat-like"/>
    <property type="match status" value="1"/>
</dbReference>
<keyword evidence="2" id="KW-0677">Repeat</keyword>
<evidence type="ECO:0000313" key="6">
    <source>
        <dbReference type="EMBL" id="KAF5838373.1"/>
    </source>
</evidence>
<feature type="domain" description="TIR" evidence="5">
    <location>
        <begin position="47"/>
        <end position="137"/>
    </location>
</feature>
<dbReference type="PANTHER" id="PTHR19848:SF8">
    <property type="entry name" value="F-BOX AND WD REPEAT DOMAIN CONTAINING 7"/>
    <property type="match status" value="1"/>
</dbReference>
<feature type="repeat" description="WD" evidence="3">
    <location>
        <begin position="582"/>
        <end position="623"/>
    </location>
</feature>
<feature type="region of interest" description="Disordered" evidence="4">
    <location>
        <begin position="291"/>
        <end position="319"/>
    </location>
</feature>
<evidence type="ECO:0000259" key="5">
    <source>
        <dbReference type="Pfam" id="PF13676"/>
    </source>
</evidence>
<evidence type="ECO:0000256" key="4">
    <source>
        <dbReference type="SAM" id="MobiDB-lite"/>
    </source>
</evidence>
<dbReference type="Gene3D" id="2.130.10.10">
    <property type="entry name" value="YVTN repeat-like/Quinoprotein amine dehydrogenase"/>
    <property type="match status" value="3"/>
</dbReference>
<comment type="caution">
    <text evidence="6">The sequence shown here is derived from an EMBL/GenBank/DDBJ whole genome shotgun (WGS) entry which is preliminary data.</text>
</comment>
<feature type="compositionally biased region" description="Low complexity" evidence="4">
    <location>
        <begin position="233"/>
        <end position="242"/>
    </location>
</feature>